<feature type="compositionally biased region" description="Low complexity" evidence="1">
    <location>
        <begin position="340"/>
        <end position="373"/>
    </location>
</feature>
<gene>
    <name evidence="2" type="ORF">BGZ80_009409</name>
</gene>
<protein>
    <submittedName>
        <fullName evidence="2">Uncharacterized protein</fullName>
    </submittedName>
</protein>
<feature type="compositionally biased region" description="Polar residues" evidence="1">
    <location>
        <begin position="484"/>
        <end position="495"/>
    </location>
</feature>
<evidence type="ECO:0000256" key="1">
    <source>
        <dbReference type="SAM" id="MobiDB-lite"/>
    </source>
</evidence>
<evidence type="ECO:0000313" key="3">
    <source>
        <dbReference type="Proteomes" id="UP000703661"/>
    </source>
</evidence>
<dbReference type="EMBL" id="JAAAID010000560">
    <property type="protein sequence ID" value="KAG0016149.1"/>
    <property type="molecule type" value="Genomic_DNA"/>
</dbReference>
<evidence type="ECO:0000313" key="2">
    <source>
        <dbReference type="EMBL" id="KAG0016149.1"/>
    </source>
</evidence>
<feature type="compositionally biased region" description="Low complexity" evidence="1">
    <location>
        <begin position="438"/>
        <end position="450"/>
    </location>
</feature>
<organism evidence="2 3">
    <name type="scientific">Entomortierella chlamydospora</name>
    <dbReference type="NCBI Taxonomy" id="101097"/>
    <lineage>
        <taxon>Eukaryota</taxon>
        <taxon>Fungi</taxon>
        <taxon>Fungi incertae sedis</taxon>
        <taxon>Mucoromycota</taxon>
        <taxon>Mortierellomycotina</taxon>
        <taxon>Mortierellomycetes</taxon>
        <taxon>Mortierellales</taxon>
        <taxon>Mortierellaceae</taxon>
        <taxon>Entomortierella</taxon>
    </lineage>
</organism>
<keyword evidence="3" id="KW-1185">Reference proteome</keyword>
<feature type="compositionally biased region" description="Polar residues" evidence="1">
    <location>
        <begin position="111"/>
        <end position="128"/>
    </location>
</feature>
<sequence>PELWKDIQSNVRKMDDLYDATFYTWLKSEDNVLVTASYLQRLASEYDLERIEHALCWLVNGWQLESIAILVKQVTFDWVVTKGDQDSASGINHRFKCKLLKESALKEETAQKQQSATSGRRPAATQQQRNHEDQSEPVESNGGEERVQVEGNMMASSVDQRVFDTNSSATDMVVDVDMTESDPREALSPPSSSSSSLQAAFIEQEATRNMHEPVLLHPFDSAANSSSAVANASRAVSISAPINMIQPQHEQMQYHPTQTFTHGDYNDDMNSGLNRGCKSTEGCHQHSRSQTVEAIMSGGLGITGSILASSSSSCSSSASSPTSTSAASAASASLSTLTLTESGMESSARPLSQPQSQQHQSSSSPFNSSFSSPGLYRHATAHPVSASSAAIPTSSTSVATSSSANTHTIHANASQRHTHDSTSTKRKNSLGVSLAPQSHCSSFSSTSSSSATAHTPADVSMPGARRTSTSTSTTNEDLKRLRCSRQNSTSSTSGI</sequence>
<comment type="caution">
    <text evidence="2">The sequence shown here is derived from an EMBL/GenBank/DDBJ whole genome shotgun (WGS) entry which is preliminary data.</text>
</comment>
<proteinExistence type="predicted"/>
<name>A0A9P6MWB9_9FUNG</name>
<feature type="region of interest" description="Disordered" evidence="1">
    <location>
        <begin position="340"/>
        <end position="375"/>
    </location>
</feature>
<reference evidence="2" key="1">
    <citation type="journal article" date="2020" name="Fungal Divers.">
        <title>Resolving the Mortierellaceae phylogeny through synthesis of multi-gene phylogenetics and phylogenomics.</title>
        <authorList>
            <person name="Vandepol N."/>
            <person name="Liber J."/>
            <person name="Desiro A."/>
            <person name="Na H."/>
            <person name="Kennedy M."/>
            <person name="Barry K."/>
            <person name="Grigoriev I.V."/>
            <person name="Miller A.N."/>
            <person name="O'Donnell K."/>
            <person name="Stajich J.E."/>
            <person name="Bonito G."/>
        </authorList>
    </citation>
    <scope>NUCLEOTIDE SEQUENCE</scope>
    <source>
        <strain evidence="2">NRRL 2769</strain>
    </source>
</reference>
<dbReference type="AlphaFoldDB" id="A0A9P6MWB9"/>
<accession>A0A9P6MWB9</accession>
<feature type="region of interest" description="Disordered" evidence="1">
    <location>
        <begin position="410"/>
        <end position="495"/>
    </location>
</feature>
<feature type="region of interest" description="Disordered" evidence="1">
    <location>
        <begin position="107"/>
        <end position="146"/>
    </location>
</feature>
<dbReference type="Proteomes" id="UP000703661">
    <property type="component" value="Unassembled WGS sequence"/>
</dbReference>
<feature type="non-terminal residue" evidence="2">
    <location>
        <position position="495"/>
    </location>
</feature>